<proteinExistence type="predicted"/>
<feature type="region of interest" description="Disordered" evidence="3">
    <location>
        <begin position="508"/>
        <end position="728"/>
    </location>
</feature>
<keyword evidence="4" id="KW-0808">Transferase</keyword>
<feature type="compositionally biased region" description="Low complexity" evidence="3">
    <location>
        <begin position="572"/>
        <end position="587"/>
    </location>
</feature>
<feature type="compositionally biased region" description="Basic and acidic residues" evidence="3">
    <location>
        <begin position="101"/>
        <end position="114"/>
    </location>
</feature>
<dbReference type="GO" id="GO:0016301">
    <property type="term" value="F:kinase activity"/>
    <property type="evidence" value="ECO:0007669"/>
    <property type="project" value="UniProtKB-KW"/>
</dbReference>
<keyword evidence="5" id="KW-1185">Reference proteome</keyword>
<name>A0AA38VPJ5_9PEZI</name>
<comment type="caution">
    <text evidence="4">The sequence shown here is derived from an EMBL/GenBank/DDBJ whole genome shotgun (WGS) entry which is preliminary data.</text>
</comment>
<feature type="compositionally biased region" description="Low complexity" evidence="3">
    <location>
        <begin position="594"/>
        <end position="603"/>
    </location>
</feature>
<dbReference type="PROSITE" id="PS50896">
    <property type="entry name" value="LISH"/>
    <property type="match status" value="1"/>
</dbReference>
<feature type="compositionally biased region" description="Polar residues" evidence="3">
    <location>
        <begin position="293"/>
        <end position="310"/>
    </location>
</feature>
<dbReference type="GO" id="GO:0005634">
    <property type="term" value="C:nucleus"/>
    <property type="evidence" value="ECO:0007669"/>
    <property type="project" value="UniProtKB-SubCell"/>
</dbReference>
<accession>A0AA38VPJ5</accession>
<feature type="region of interest" description="Disordered" evidence="3">
    <location>
        <begin position="73"/>
        <end position="120"/>
    </location>
</feature>
<gene>
    <name evidence="4" type="ORF">NKR23_g1216</name>
</gene>
<feature type="region of interest" description="Disordered" evidence="3">
    <location>
        <begin position="226"/>
        <end position="310"/>
    </location>
</feature>
<dbReference type="AlphaFoldDB" id="A0AA38VPJ5"/>
<evidence type="ECO:0000313" key="5">
    <source>
        <dbReference type="Proteomes" id="UP001174694"/>
    </source>
</evidence>
<evidence type="ECO:0000256" key="2">
    <source>
        <dbReference type="ARBA" id="ARBA00023242"/>
    </source>
</evidence>
<organism evidence="4 5">
    <name type="scientific">Pleurostoma richardsiae</name>
    <dbReference type="NCBI Taxonomy" id="41990"/>
    <lineage>
        <taxon>Eukaryota</taxon>
        <taxon>Fungi</taxon>
        <taxon>Dikarya</taxon>
        <taxon>Ascomycota</taxon>
        <taxon>Pezizomycotina</taxon>
        <taxon>Sordariomycetes</taxon>
        <taxon>Sordariomycetidae</taxon>
        <taxon>Calosphaeriales</taxon>
        <taxon>Pleurostomataceae</taxon>
        <taxon>Pleurostoma</taxon>
    </lineage>
</organism>
<feature type="compositionally biased region" description="Polar residues" evidence="3">
    <location>
        <begin position="679"/>
        <end position="694"/>
    </location>
</feature>
<dbReference type="GO" id="GO:0045944">
    <property type="term" value="P:positive regulation of transcription by RNA polymerase II"/>
    <property type="evidence" value="ECO:0007669"/>
    <property type="project" value="TreeGrafter"/>
</dbReference>
<feature type="compositionally biased region" description="Pro residues" evidence="3">
    <location>
        <begin position="659"/>
        <end position="678"/>
    </location>
</feature>
<feature type="compositionally biased region" description="Basic and acidic residues" evidence="3">
    <location>
        <begin position="628"/>
        <end position="640"/>
    </location>
</feature>
<evidence type="ECO:0000313" key="4">
    <source>
        <dbReference type="EMBL" id="KAJ9156216.1"/>
    </source>
</evidence>
<feature type="region of interest" description="Disordered" evidence="3">
    <location>
        <begin position="413"/>
        <end position="491"/>
    </location>
</feature>
<feature type="compositionally biased region" description="Gly residues" evidence="3">
    <location>
        <begin position="414"/>
        <end position="428"/>
    </location>
</feature>
<dbReference type="PANTHER" id="PTHR12610:SF12">
    <property type="entry name" value="SEQUENCE-SPECIFIC SINGLE-STRANDED DNA-BINDING PROTEIN, ISOFORM D"/>
    <property type="match status" value="1"/>
</dbReference>
<comment type="subcellular location">
    <subcellularLocation>
        <location evidence="1">Nucleus</location>
    </subcellularLocation>
</comment>
<feature type="compositionally biased region" description="Low complexity" evidence="3">
    <location>
        <begin position="226"/>
        <end position="237"/>
    </location>
</feature>
<dbReference type="InterPro" id="IPR006594">
    <property type="entry name" value="LisH"/>
</dbReference>
<feature type="compositionally biased region" description="Basic and acidic residues" evidence="3">
    <location>
        <begin position="74"/>
        <end position="86"/>
    </location>
</feature>
<evidence type="ECO:0000256" key="1">
    <source>
        <dbReference type="ARBA" id="ARBA00004123"/>
    </source>
</evidence>
<dbReference type="Proteomes" id="UP001174694">
    <property type="component" value="Unassembled WGS sequence"/>
</dbReference>
<feature type="compositionally biased region" description="Low complexity" evidence="3">
    <location>
        <begin position="538"/>
        <end position="564"/>
    </location>
</feature>
<keyword evidence="2" id="KW-0539">Nucleus</keyword>
<keyword evidence="4" id="KW-0418">Kinase</keyword>
<feature type="compositionally biased region" description="Pro residues" evidence="3">
    <location>
        <begin position="701"/>
        <end position="717"/>
    </location>
</feature>
<dbReference type="PANTHER" id="PTHR12610">
    <property type="entry name" value="SINGLE STRANDED DNA BINDING PROTEIN"/>
    <property type="match status" value="1"/>
</dbReference>
<feature type="region of interest" description="Disordered" evidence="3">
    <location>
        <begin position="323"/>
        <end position="348"/>
    </location>
</feature>
<reference evidence="4" key="1">
    <citation type="submission" date="2022-07" db="EMBL/GenBank/DDBJ databases">
        <title>Fungi with potential for degradation of polypropylene.</title>
        <authorList>
            <person name="Gostincar C."/>
        </authorList>
    </citation>
    <scope>NUCLEOTIDE SEQUENCE</scope>
    <source>
        <strain evidence="4">EXF-13308</strain>
    </source>
</reference>
<protein>
    <submittedName>
        <fullName evidence="4">Camp-dependent protein kinase pathway protein</fullName>
    </submittedName>
</protein>
<dbReference type="EMBL" id="JANBVO010000002">
    <property type="protein sequence ID" value="KAJ9156216.1"/>
    <property type="molecule type" value="Genomic_DNA"/>
</dbReference>
<feature type="compositionally biased region" description="Polar residues" evidence="3">
    <location>
        <begin position="604"/>
        <end position="623"/>
    </location>
</feature>
<evidence type="ECO:0000256" key="3">
    <source>
        <dbReference type="SAM" id="MobiDB-lite"/>
    </source>
</evidence>
<feature type="compositionally biased region" description="Low complexity" evidence="3">
    <location>
        <begin position="643"/>
        <end position="658"/>
    </location>
</feature>
<sequence length="785" mass="83602">MNNMANMNVMGGPVGAPVPMMNNGAVVPPPPQRQLQVNDNNRTLLNTYIYEYFLRYGMYDCARALLQGDNQVKVQKDSPNGRRDENGNLIGNGVNDDAMDTDSKDDLDSKRPDDLPAPNVPMPLPDSCFLYEWFCLFWDMFNAQKGKGASGQVNQYVSHTQQQSRMRQAHQQDMLRQMRPDFSAQQQYQAQMMRNMQQNGMNLGLKQGNNLPRTAMANSQNNPQAMQMLQQKQGQMQRDPSDMDGNRARPGSPGSADNAPSPSKRPRLEGGAPFNPPQGGMMPNGRPAGQGMPGQQFQTFQNQSPAVQQKTIQTYSQNLQTHHGNQMANKPMPNAVGPQGQGSPMVPQGPDGAVINAYYNAGDMGGPGAIRPGPGGAQGGGGSNHALQDYQMQLMLLEQQNKKRLMMARQEQDGIGGMPRDGPGGPGGPGGPPGPNGQPFQGASPQGPRAGASPNPTEQMKRGAQQMGQAMGSPLPEGAQSRGSPNAIHFMGNQMDPTMAPNFFKDMNMGPNMVTGPMNNMRPPSSHPGQPFNGPMNQQMMAARQAQQQQQQGGQGGPQMQWQQGGPGGNQMGPQGQQIQGTPQQRAMPPPAQPAAAAVAANARNTSSPQTSNAAPPTPQQTNKPAPKKKESKAAKEKRAANQKKANANANTGATPAAEPAPEPEAPTPATPITPVPPQNFNKQAQNAAPNQIIPNGQPAAPAPPVPAPMAPQPPQDPNQNVSSFGMDVGSEFPSLDFANPLTSDNVLNDFDFDSFLHDNDGDTGGFDFSATTFGMEGAGEIGAE</sequence>